<dbReference type="Gene3D" id="2.40.10.220">
    <property type="entry name" value="predicted glycosyltransferase like domains"/>
    <property type="match status" value="1"/>
</dbReference>
<name>A0A3B1C9R3_9ZZZZ</name>
<dbReference type="GO" id="GO:0035438">
    <property type="term" value="F:cyclic-di-GMP binding"/>
    <property type="evidence" value="ECO:0007669"/>
    <property type="project" value="InterPro"/>
</dbReference>
<reference evidence="2" key="1">
    <citation type="submission" date="2018-06" db="EMBL/GenBank/DDBJ databases">
        <authorList>
            <person name="Zhirakovskaya E."/>
        </authorList>
    </citation>
    <scope>NUCLEOTIDE SEQUENCE</scope>
</reference>
<dbReference type="Pfam" id="PF07238">
    <property type="entry name" value="PilZ"/>
    <property type="match status" value="1"/>
</dbReference>
<sequence length="247" mass="28064">MFGLSLFKGSAGKNIKQVGGGLPNPTAPHNMIPAVCEKKVLVNISMLGALDIYESKFLGYDEKTYAFYVAPIKTPMADFALTQDKTSVRFNFTFNNVRHRFRALYAGIWKFNELDTLKFFVPEQIETVQRREFYRVSPKMDQPVKVKFHYERLEASEAIDISAGGVSFSFSKRIMPGVKLGLSLNIPNERLIKTDVETCGYGVFNDDMEKHSALPAYKVRTKFSHLNLGDSELIGHYVAKRQRDHVH</sequence>
<accession>A0A3B1C9R3</accession>
<proteinExistence type="predicted"/>
<gene>
    <name evidence="2" type="ORF">MNBD_NITROSPINAE01-1380</name>
</gene>
<dbReference type="InterPro" id="IPR009875">
    <property type="entry name" value="PilZ_domain"/>
</dbReference>
<dbReference type="EMBL" id="UOGC01000008">
    <property type="protein sequence ID" value="VAX15405.1"/>
    <property type="molecule type" value="Genomic_DNA"/>
</dbReference>
<evidence type="ECO:0000313" key="2">
    <source>
        <dbReference type="EMBL" id="VAX15405.1"/>
    </source>
</evidence>
<protein>
    <recommendedName>
        <fullName evidence="1">PilZ domain-containing protein</fullName>
    </recommendedName>
</protein>
<dbReference type="AlphaFoldDB" id="A0A3B1C9R3"/>
<organism evidence="2">
    <name type="scientific">hydrothermal vent metagenome</name>
    <dbReference type="NCBI Taxonomy" id="652676"/>
    <lineage>
        <taxon>unclassified sequences</taxon>
        <taxon>metagenomes</taxon>
        <taxon>ecological metagenomes</taxon>
    </lineage>
</organism>
<feature type="domain" description="PilZ" evidence="1">
    <location>
        <begin position="129"/>
        <end position="239"/>
    </location>
</feature>
<evidence type="ECO:0000259" key="1">
    <source>
        <dbReference type="Pfam" id="PF07238"/>
    </source>
</evidence>